<dbReference type="InterPro" id="IPR036314">
    <property type="entry name" value="SOD_C_sf"/>
</dbReference>
<reference evidence="10" key="1">
    <citation type="submission" date="2016-10" db="EMBL/GenBank/DDBJ databases">
        <authorList>
            <person name="Varghese N."/>
            <person name="Submissions S."/>
        </authorList>
    </citation>
    <scope>NUCLEOTIDE SEQUENCE [LARGE SCALE GENOMIC DNA]</scope>
    <source>
        <strain evidence="10">DSM 18733</strain>
    </source>
</reference>
<dbReference type="EMBL" id="FOAF01000002">
    <property type="protein sequence ID" value="SEL48717.1"/>
    <property type="molecule type" value="Genomic_DNA"/>
</dbReference>
<dbReference type="InterPro" id="IPR006311">
    <property type="entry name" value="TAT_signal"/>
</dbReference>
<dbReference type="PROSITE" id="PS00088">
    <property type="entry name" value="SOD_MN"/>
    <property type="match status" value="1"/>
</dbReference>
<dbReference type="InterPro" id="IPR036324">
    <property type="entry name" value="Mn/Fe_SOD_N_sf"/>
</dbReference>
<feature type="binding site" evidence="5">
    <location>
        <position position="206"/>
    </location>
    <ligand>
        <name>Mn(2+)</name>
        <dbReference type="ChEBI" id="CHEBI:29035"/>
    </ligand>
</feature>
<dbReference type="Pfam" id="PF00081">
    <property type="entry name" value="Sod_Fe_N"/>
    <property type="match status" value="1"/>
</dbReference>
<protein>
    <recommendedName>
        <fullName evidence="2 6">Superoxide dismutase</fullName>
        <ecNumber evidence="2 6">1.15.1.1</ecNumber>
    </recommendedName>
</protein>
<feature type="binding site" evidence="5">
    <location>
        <position position="202"/>
    </location>
    <ligand>
        <name>Mn(2+)</name>
        <dbReference type="ChEBI" id="CHEBI:29035"/>
    </ligand>
</feature>
<dbReference type="OrthoDB" id="9803125at2"/>
<evidence type="ECO:0000259" key="8">
    <source>
        <dbReference type="Pfam" id="PF02777"/>
    </source>
</evidence>
<dbReference type="SUPFAM" id="SSF54719">
    <property type="entry name" value="Fe,Mn superoxide dismutase (SOD), C-terminal domain"/>
    <property type="match status" value="1"/>
</dbReference>
<evidence type="ECO:0000259" key="7">
    <source>
        <dbReference type="Pfam" id="PF00081"/>
    </source>
</evidence>
<comment type="similarity">
    <text evidence="1 6">Belongs to the iron/manganese superoxide dismutase family.</text>
</comment>
<name>A0A1H7QN67_OLID1</name>
<gene>
    <name evidence="9" type="ORF">SAMN05661044_02638</name>
</gene>
<keyword evidence="10" id="KW-1185">Reference proteome</keyword>
<comment type="function">
    <text evidence="6">Destroys radicals which are normally produced within the cells and which are toxic to biological systems.</text>
</comment>
<keyword evidence="4 6" id="KW-0560">Oxidoreductase</keyword>
<dbReference type="STRING" id="407022.SAMN05661044_02638"/>
<evidence type="ECO:0000256" key="6">
    <source>
        <dbReference type="RuleBase" id="RU000414"/>
    </source>
</evidence>
<dbReference type="PIRSF" id="PIRSF000349">
    <property type="entry name" value="SODismutase"/>
    <property type="match status" value="1"/>
</dbReference>
<dbReference type="AlphaFoldDB" id="A0A1H7QN67"/>
<dbReference type="PRINTS" id="PR01703">
    <property type="entry name" value="MNSODISMTASE"/>
</dbReference>
<evidence type="ECO:0000256" key="2">
    <source>
        <dbReference type="ARBA" id="ARBA00012682"/>
    </source>
</evidence>
<evidence type="ECO:0000313" key="9">
    <source>
        <dbReference type="EMBL" id="SEL48717.1"/>
    </source>
</evidence>
<feature type="domain" description="Manganese/iron superoxide dismutase C-terminal" evidence="8">
    <location>
        <begin position="135"/>
        <end position="235"/>
    </location>
</feature>
<accession>A0A1H7QN67</accession>
<evidence type="ECO:0000256" key="4">
    <source>
        <dbReference type="ARBA" id="ARBA00023002"/>
    </source>
</evidence>
<dbReference type="Proteomes" id="UP000199421">
    <property type="component" value="Unassembled WGS sequence"/>
</dbReference>
<keyword evidence="3 5" id="KW-0479">Metal-binding</keyword>
<comment type="catalytic activity">
    <reaction evidence="6">
        <text>2 superoxide + 2 H(+) = H2O2 + O2</text>
        <dbReference type="Rhea" id="RHEA:20696"/>
        <dbReference type="ChEBI" id="CHEBI:15378"/>
        <dbReference type="ChEBI" id="CHEBI:15379"/>
        <dbReference type="ChEBI" id="CHEBI:16240"/>
        <dbReference type="ChEBI" id="CHEBI:18421"/>
        <dbReference type="EC" id="1.15.1.1"/>
    </reaction>
</comment>
<dbReference type="PANTHER" id="PTHR43595:SF2">
    <property type="entry name" value="SMALL RIBOSOMAL SUBUNIT PROTEIN MS42"/>
    <property type="match status" value="1"/>
</dbReference>
<dbReference type="InterPro" id="IPR019831">
    <property type="entry name" value="Mn/Fe_SOD_N"/>
</dbReference>
<dbReference type="InterPro" id="IPR019832">
    <property type="entry name" value="Mn/Fe_SOD_C"/>
</dbReference>
<dbReference type="RefSeq" id="WP_093324944.1">
    <property type="nucleotide sequence ID" value="NZ_FOAF01000002.1"/>
</dbReference>
<dbReference type="PROSITE" id="PS51318">
    <property type="entry name" value="TAT"/>
    <property type="match status" value="1"/>
</dbReference>
<feature type="domain" description="Manganese/iron superoxide dismutase N-terminal" evidence="7">
    <location>
        <begin position="46"/>
        <end position="124"/>
    </location>
</feature>
<feature type="binding site" evidence="5">
    <location>
        <position position="117"/>
    </location>
    <ligand>
        <name>Mn(2+)</name>
        <dbReference type="ChEBI" id="CHEBI:29035"/>
    </ligand>
</feature>
<evidence type="ECO:0000256" key="1">
    <source>
        <dbReference type="ARBA" id="ARBA00008714"/>
    </source>
</evidence>
<dbReference type="InterPro" id="IPR019833">
    <property type="entry name" value="Mn/Fe_SOD_BS"/>
</dbReference>
<dbReference type="SUPFAM" id="SSF46609">
    <property type="entry name" value="Fe,Mn superoxide dismutase (SOD), N-terminal domain"/>
    <property type="match status" value="1"/>
</dbReference>
<dbReference type="GO" id="GO:0046872">
    <property type="term" value="F:metal ion binding"/>
    <property type="evidence" value="ECO:0007669"/>
    <property type="project" value="UniProtKB-KW"/>
</dbReference>
<dbReference type="GO" id="GO:0005737">
    <property type="term" value="C:cytoplasm"/>
    <property type="evidence" value="ECO:0007669"/>
    <property type="project" value="TreeGrafter"/>
</dbReference>
<evidence type="ECO:0000256" key="3">
    <source>
        <dbReference type="ARBA" id="ARBA00022723"/>
    </source>
</evidence>
<dbReference type="GO" id="GO:0004784">
    <property type="term" value="F:superoxide dismutase activity"/>
    <property type="evidence" value="ECO:0007669"/>
    <property type="project" value="UniProtKB-EC"/>
</dbReference>
<sequence>MKITRRKFIYNTAALTTASMVEMGLNHLALAKEKDWSTADTIFNQVKLPYDYRALEPYIDALTMQIHYEKHHAAYVKAIHEAMIAEDIAYATEREVLANISKFSIKARNNAGGAWNHNFFWESMTPKKEDLPIRLLSVLNGSFDTFDNFKKLFIRAATDRFGSGWVWLVEDKGKVKISATPNQDNPLMDVVEIKGNPLLGLDVWEHAYYLKYQNRRSEYIHHWWNLINWPKVDERLG</sequence>
<proteinExistence type="inferred from homology"/>
<dbReference type="EC" id="1.15.1.1" evidence="2 6"/>
<organism evidence="9 10">
    <name type="scientific">Olivibacter domesticus</name>
    <name type="common">Pseudosphingobacterium domesticum</name>
    <dbReference type="NCBI Taxonomy" id="407022"/>
    <lineage>
        <taxon>Bacteria</taxon>
        <taxon>Pseudomonadati</taxon>
        <taxon>Bacteroidota</taxon>
        <taxon>Sphingobacteriia</taxon>
        <taxon>Sphingobacteriales</taxon>
        <taxon>Sphingobacteriaceae</taxon>
        <taxon>Olivibacter</taxon>
    </lineage>
</organism>
<evidence type="ECO:0000313" key="10">
    <source>
        <dbReference type="Proteomes" id="UP000199421"/>
    </source>
</evidence>
<dbReference type="PANTHER" id="PTHR43595">
    <property type="entry name" value="37S RIBOSOMAL PROTEIN S26, MITOCHONDRIAL"/>
    <property type="match status" value="1"/>
</dbReference>
<dbReference type="InterPro" id="IPR001189">
    <property type="entry name" value="Mn/Fe_SOD"/>
</dbReference>
<evidence type="ECO:0000256" key="5">
    <source>
        <dbReference type="PIRSR" id="PIRSR000349-1"/>
    </source>
</evidence>
<dbReference type="Gene3D" id="3.55.40.20">
    <property type="entry name" value="Iron/manganese superoxide dismutase, C-terminal domain"/>
    <property type="match status" value="1"/>
</dbReference>
<dbReference type="Gene3D" id="1.10.287.990">
    <property type="entry name" value="Fe,Mn superoxide dismutase (SOD) domain"/>
    <property type="match status" value="1"/>
</dbReference>
<feature type="binding site" evidence="5">
    <location>
        <position position="67"/>
    </location>
    <ligand>
        <name>Mn(2+)</name>
        <dbReference type="ChEBI" id="CHEBI:29035"/>
    </ligand>
</feature>
<dbReference type="Pfam" id="PF02777">
    <property type="entry name" value="Sod_Fe_C"/>
    <property type="match status" value="1"/>
</dbReference>